<dbReference type="PROSITE" id="PS00062">
    <property type="entry name" value="ALDOKETO_REDUCTASE_2"/>
    <property type="match status" value="1"/>
</dbReference>
<dbReference type="PRINTS" id="PR00069">
    <property type="entry name" value="ALDKETRDTASE"/>
</dbReference>
<sequence>MGEYRNLGLDYVDLYLVHWPLKINQKHLKVPVPKECVTAIDIKSVWEAMEECQNLGLTKSIGVSNFSTDKIQEILSFAKIPPAVNQVILAQRQLSLITVGIKNNSNSFIDSVKIKIGPRHDRPLTSAMCGLSVMGIP</sequence>
<dbReference type="EMBL" id="PKPP01019082">
    <property type="protein sequence ID" value="PWA35934.1"/>
    <property type="molecule type" value="Genomic_DNA"/>
</dbReference>
<accession>A0A2U1KGL8</accession>
<dbReference type="SUPFAM" id="SSF51430">
    <property type="entry name" value="NAD(P)-linked oxidoreductase"/>
    <property type="match status" value="1"/>
</dbReference>
<gene>
    <name evidence="2" type="ORF">CTI12_AA604870</name>
</gene>
<dbReference type="InterPro" id="IPR018170">
    <property type="entry name" value="Aldo/ket_reductase_CS"/>
</dbReference>
<dbReference type="PANTHER" id="PTHR11732">
    <property type="entry name" value="ALDO/KETO REDUCTASE"/>
    <property type="match status" value="1"/>
</dbReference>
<dbReference type="Proteomes" id="UP000245207">
    <property type="component" value="Unassembled WGS sequence"/>
</dbReference>
<proteinExistence type="predicted"/>
<reference evidence="2 3" key="1">
    <citation type="journal article" date="2018" name="Mol. Plant">
        <title>The genome of Artemisia annua provides insight into the evolution of Asteraceae family and artemisinin biosynthesis.</title>
        <authorList>
            <person name="Shen Q."/>
            <person name="Zhang L."/>
            <person name="Liao Z."/>
            <person name="Wang S."/>
            <person name="Yan T."/>
            <person name="Shi P."/>
            <person name="Liu M."/>
            <person name="Fu X."/>
            <person name="Pan Q."/>
            <person name="Wang Y."/>
            <person name="Lv Z."/>
            <person name="Lu X."/>
            <person name="Zhang F."/>
            <person name="Jiang W."/>
            <person name="Ma Y."/>
            <person name="Chen M."/>
            <person name="Hao X."/>
            <person name="Li L."/>
            <person name="Tang Y."/>
            <person name="Lv G."/>
            <person name="Zhou Y."/>
            <person name="Sun X."/>
            <person name="Brodelius P.E."/>
            <person name="Rose J.K.C."/>
            <person name="Tang K."/>
        </authorList>
    </citation>
    <scope>NUCLEOTIDE SEQUENCE [LARGE SCALE GENOMIC DNA]</scope>
    <source>
        <strain evidence="3">cv. Huhao1</strain>
        <tissue evidence="2">Leaf</tissue>
    </source>
</reference>
<dbReference type="Gene3D" id="3.20.20.100">
    <property type="entry name" value="NADP-dependent oxidoreductase domain"/>
    <property type="match status" value="1"/>
</dbReference>
<keyword evidence="3" id="KW-1185">Reference proteome</keyword>
<dbReference type="OrthoDB" id="416253at2759"/>
<organism evidence="2 3">
    <name type="scientific">Artemisia annua</name>
    <name type="common">Sweet wormwood</name>
    <dbReference type="NCBI Taxonomy" id="35608"/>
    <lineage>
        <taxon>Eukaryota</taxon>
        <taxon>Viridiplantae</taxon>
        <taxon>Streptophyta</taxon>
        <taxon>Embryophyta</taxon>
        <taxon>Tracheophyta</taxon>
        <taxon>Spermatophyta</taxon>
        <taxon>Magnoliopsida</taxon>
        <taxon>eudicotyledons</taxon>
        <taxon>Gunneridae</taxon>
        <taxon>Pentapetalae</taxon>
        <taxon>asterids</taxon>
        <taxon>campanulids</taxon>
        <taxon>Asterales</taxon>
        <taxon>Asteraceae</taxon>
        <taxon>Asteroideae</taxon>
        <taxon>Anthemideae</taxon>
        <taxon>Artemisiinae</taxon>
        <taxon>Artemisia</taxon>
    </lineage>
</organism>
<evidence type="ECO:0000313" key="3">
    <source>
        <dbReference type="Proteomes" id="UP000245207"/>
    </source>
</evidence>
<dbReference type="InterPro" id="IPR036812">
    <property type="entry name" value="NAD(P)_OxRdtase_dom_sf"/>
</dbReference>
<name>A0A2U1KGL8_ARTAN</name>
<evidence type="ECO:0000313" key="2">
    <source>
        <dbReference type="EMBL" id="PWA35934.1"/>
    </source>
</evidence>
<evidence type="ECO:0000259" key="1">
    <source>
        <dbReference type="Pfam" id="PF00248"/>
    </source>
</evidence>
<dbReference type="STRING" id="35608.A0A2U1KGL8"/>
<dbReference type="AlphaFoldDB" id="A0A2U1KGL8"/>
<dbReference type="Pfam" id="PF00248">
    <property type="entry name" value="Aldo_ket_red"/>
    <property type="match status" value="1"/>
</dbReference>
<dbReference type="InterPro" id="IPR020471">
    <property type="entry name" value="AKR"/>
</dbReference>
<dbReference type="GO" id="GO:0016491">
    <property type="term" value="F:oxidoreductase activity"/>
    <property type="evidence" value="ECO:0007669"/>
    <property type="project" value="InterPro"/>
</dbReference>
<dbReference type="InterPro" id="IPR023210">
    <property type="entry name" value="NADP_OxRdtase_dom"/>
</dbReference>
<comment type="caution">
    <text evidence="2">The sequence shown here is derived from an EMBL/GenBank/DDBJ whole genome shotgun (WGS) entry which is preliminary data.</text>
</comment>
<feature type="domain" description="NADP-dependent oxidoreductase" evidence="1">
    <location>
        <begin position="5"/>
        <end position="87"/>
    </location>
</feature>
<protein>
    <submittedName>
        <fullName evidence="2">D-galacturonate reductase</fullName>
    </submittedName>
</protein>